<evidence type="ECO:0000313" key="3">
    <source>
        <dbReference type="Proteomes" id="UP000244940"/>
    </source>
</evidence>
<reference evidence="2 3" key="1">
    <citation type="submission" date="2018-05" db="EMBL/GenBank/DDBJ databases">
        <title>Pararhodobacter marina sp. nov., isolated from deep-sea water of the Indian Ocean.</title>
        <authorList>
            <person name="Lai Q.Sr."/>
            <person name="Liu X."/>
            <person name="Shao Z."/>
        </authorList>
    </citation>
    <scope>NUCLEOTIDE SEQUENCE [LARGE SCALE GENOMIC DNA]</scope>
    <source>
        <strain evidence="2 3">CIC4N-9</strain>
    </source>
</reference>
<sequence>MTTRAPYATAPTDHAERSARPRDARVITDFEAGDRLHLAIPYRRGTPPPQVSFHANDAGDLLVIVDGAVMTILSGGAMIDLESEVIVDLVATRS</sequence>
<dbReference type="GeneID" id="94365876"/>
<comment type="caution">
    <text evidence="2">The sequence shown here is derived from an EMBL/GenBank/DDBJ whole genome shotgun (WGS) entry which is preliminary data.</text>
</comment>
<evidence type="ECO:0000256" key="1">
    <source>
        <dbReference type="SAM" id="MobiDB-lite"/>
    </source>
</evidence>
<organism evidence="2 3">
    <name type="scientific">Pararhodobacter marinus</name>
    <dbReference type="NCBI Taxonomy" id="2184063"/>
    <lineage>
        <taxon>Bacteria</taxon>
        <taxon>Pseudomonadati</taxon>
        <taxon>Pseudomonadota</taxon>
        <taxon>Alphaproteobacteria</taxon>
        <taxon>Rhodobacterales</taxon>
        <taxon>Paracoccaceae</taxon>
        <taxon>Pararhodobacter</taxon>
    </lineage>
</organism>
<keyword evidence="3" id="KW-1185">Reference proteome</keyword>
<evidence type="ECO:0000313" key="2">
    <source>
        <dbReference type="EMBL" id="PWE28315.1"/>
    </source>
</evidence>
<gene>
    <name evidence="2" type="ORF">C4N9_13340</name>
</gene>
<accession>A0A2U2C8V8</accession>
<dbReference type="Proteomes" id="UP000244940">
    <property type="component" value="Unassembled WGS sequence"/>
</dbReference>
<feature type="compositionally biased region" description="Basic and acidic residues" evidence="1">
    <location>
        <begin position="13"/>
        <end position="22"/>
    </location>
</feature>
<feature type="region of interest" description="Disordered" evidence="1">
    <location>
        <begin position="1"/>
        <end position="22"/>
    </location>
</feature>
<dbReference type="AlphaFoldDB" id="A0A2U2C8V8"/>
<name>A0A2U2C8V8_9RHOB</name>
<protein>
    <submittedName>
        <fullName evidence="2">Uncharacterized protein</fullName>
    </submittedName>
</protein>
<proteinExistence type="predicted"/>
<dbReference type="RefSeq" id="WP_109533821.1">
    <property type="nucleotide sequence ID" value="NZ_CAXPUO010000002.1"/>
</dbReference>
<dbReference type="EMBL" id="QEYD01000007">
    <property type="protein sequence ID" value="PWE28315.1"/>
    <property type="molecule type" value="Genomic_DNA"/>
</dbReference>